<evidence type="ECO:0000313" key="1">
    <source>
        <dbReference type="EMBL" id="CDW77744.1"/>
    </source>
</evidence>
<proteinExistence type="predicted"/>
<keyword evidence="2" id="KW-1185">Reference proteome</keyword>
<accession>A0A078A6B3</accession>
<dbReference type="EMBL" id="CCKQ01006429">
    <property type="protein sequence ID" value="CDW77744.1"/>
    <property type="molecule type" value="Genomic_DNA"/>
</dbReference>
<dbReference type="InParanoid" id="A0A078A6B3"/>
<dbReference type="AlphaFoldDB" id="A0A078A6B3"/>
<dbReference type="Proteomes" id="UP000039865">
    <property type="component" value="Unassembled WGS sequence"/>
</dbReference>
<name>A0A078A6B3_STYLE</name>
<sequence>MESSNHQISLGKIKNQYNIYQVLINAQQTKISSIEEFMFRINQCMRKNLVQNLNQIKQFSSQFTQRATSSVYLNFTTQNPRHQQELQNLINGLTHYERLIVEIDHQDQLNKLVEYIDQNSLNHVLERLIICTNFDQFGEQYMQENYQKQIERLRVKDIYFKIKASEHAEQFLRQFDINGLRMTIECSKDVSVKEWIPSYDICVGQLFILYFTDSHVNILGSFKKVQELILFSCMPRHKQQHEEFVRLQVEKLSLLSSSKWNESTLDLPDQYEFSYLPLKKIDTVLTRIKTMYEGFLSLSEHLKELKFDEYDMRLSDLNTLENGLKYFFNQPQTIKILNIPFDDQDYTIEFQEPDVNLTKILHLQAHKISNSSHFYPSKVIGLSSILQNLQELKLDFAQNMNEIKLPENFKFNQLNSLELVLYGRSIYQENFYLRIIKCAKKTLKSLKFQFVSCFIEQILEALGSFMEEINQDNLQKLSLVYDTLQDESKLELDYIQAEQYSITVKILSFDNLAELEINGPFNYLTNLDESKQFFEMILRLPKLRIAKSSISLYYDAICKFLVQRKRMIELHLRKDNLTLQEQQSLIEQSPKHNFHFIPIGK</sequence>
<gene>
    <name evidence="1" type="primary">Contig18034.g19167</name>
    <name evidence="1" type="ORF">STYLEM_6710</name>
</gene>
<reference evidence="1 2" key="1">
    <citation type="submission" date="2014-06" db="EMBL/GenBank/DDBJ databases">
        <authorList>
            <person name="Swart Estienne"/>
        </authorList>
    </citation>
    <scope>NUCLEOTIDE SEQUENCE [LARGE SCALE GENOMIC DNA]</scope>
    <source>
        <strain evidence="1 2">130c</strain>
    </source>
</reference>
<organism evidence="1 2">
    <name type="scientific">Stylonychia lemnae</name>
    <name type="common">Ciliate</name>
    <dbReference type="NCBI Taxonomy" id="5949"/>
    <lineage>
        <taxon>Eukaryota</taxon>
        <taxon>Sar</taxon>
        <taxon>Alveolata</taxon>
        <taxon>Ciliophora</taxon>
        <taxon>Intramacronucleata</taxon>
        <taxon>Spirotrichea</taxon>
        <taxon>Stichotrichia</taxon>
        <taxon>Sporadotrichida</taxon>
        <taxon>Oxytrichidae</taxon>
        <taxon>Stylonychinae</taxon>
        <taxon>Stylonychia</taxon>
    </lineage>
</organism>
<protein>
    <submittedName>
        <fullName evidence="1">Uncharacterized protein</fullName>
    </submittedName>
</protein>
<evidence type="ECO:0000313" key="2">
    <source>
        <dbReference type="Proteomes" id="UP000039865"/>
    </source>
</evidence>